<dbReference type="PANTHER" id="PTHR13693:SF103">
    <property type="entry name" value="AMINOTRANSFERASE CLASS I_CLASSII DOMAIN-CONTAINING PROTEIN"/>
    <property type="match status" value="1"/>
</dbReference>
<dbReference type="GO" id="GO:0008890">
    <property type="term" value="F:glycine C-acetyltransferase activity"/>
    <property type="evidence" value="ECO:0007669"/>
    <property type="project" value="UniProtKB-EC"/>
</dbReference>
<dbReference type="InterPro" id="IPR050087">
    <property type="entry name" value="AON_synthase_class-II"/>
</dbReference>
<organism evidence="5 6">
    <name type="scientific">Limimaricola soesokkakensis</name>
    <dbReference type="NCBI Taxonomy" id="1343159"/>
    <lineage>
        <taxon>Bacteria</taxon>
        <taxon>Pseudomonadati</taxon>
        <taxon>Pseudomonadota</taxon>
        <taxon>Alphaproteobacteria</taxon>
        <taxon>Rhodobacterales</taxon>
        <taxon>Paracoccaceae</taxon>
        <taxon>Limimaricola</taxon>
    </lineage>
</organism>
<dbReference type="GO" id="GO:0016874">
    <property type="term" value="F:ligase activity"/>
    <property type="evidence" value="ECO:0007669"/>
    <property type="project" value="UniProtKB-KW"/>
</dbReference>
<dbReference type="OrthoDB" id="9807157at2"/>
<dbReference type="InterPro" id="IPR015424">
    <property type="entry name" value="PyrdxlP-dep_Trfase"/>
</dbReference>
<gene>
    <name evidence="5" type="primary">kbl_2</name>
    <name evidence="4" type="ORF">CLV79_11530</name>
    <name evidence="5" type="ORF">LOS8367_03353</name>
</gene>
<dbReference type="InterPro" id="IPR015422">
    <property type="entry name" value="PyrdxlP-dep_Trfase_small"/>
</dbReference>
<accession>A0A1X7A303</accession>
<feature type="domain" description="Aminotransferase class I/classII large" evidence="3">
    <location>
        <begin position="73"/>
        <end position="415"/>
    </location>
</feature>
<protein>
    <submittedName>
        <fullName evidence="5">2-amino-3-ketobutyrate coenzyme A ligase</fullName>
        <ecNumber evidence="5">2.3.1.29</ecNumber>
    </submittedName>
    <submittedName>
        <fullName evidence="4">Glycine C-acetyltransferase</fullName>
    </submittedName>
</protein>
<evidence type="ECO:0000256" key="2">
    <source>
        <dbReference type="ARBA" id="ARBA00022679"/>
    </source>
</evidence>
<proteinExistence type="predicted"/>
<dbReference type="EMBL" id="FWFY01000013">
    <property type="protein sequence ID" value="SLN67266.1"/>
    <property type="molecule type" value="Genomic_DNA"/>
</dbReference>
<name>A0A1X7A303_9RHOB</name>
<dbReference type="EC" id="2.3.1.29" evidence="5"/>
<keyword evidence="2 5" id="KW-0808">Transferase</keyword>
<dbReference type="InterPro" id="IPR015421">
    <property type="entry name" value="PyrdxlP-dep_Trfase_major"/>
</dbReference>
<evidence type="ECO:0000313" key="4">
    <source>
        <dbReference type="EMBL" id="PSK81562.1"/>
    </source>
</evidence>
<dbReference type="InterPro" id="IPR004839">
    <property type="entry name" value="Aminotransferase_I/II_large"/>
</dbReference>
<dbReference type="Proteomes" id="UP000193495">
    <property type="component" value="Unassembled WGS sequence"/>
</dbReference>
<dbReference type="Gene3D" id="3.90.1150.10">
    <property type="entry name" value="Aspartate Aminotransferase, domain 1"/>
    <property type="match status" value="1"/>
</dbReference>
<dbReference type="EMBL" id="PYGB01000015">
    <property type="protein sequence ID" value="PSK81562.1"/>
    <property type="molecule type" value="Genomic_DNA"/>
</dbReference>
<evidence type="ECO:0000313" key="6">
    <source>
        <dbReference type="Proteomes" id="UP000193495"/>
    </source>
</evidence>
<evidence type="ECO:0000313" key="5">
    <source>
        <dbReference type="EMBL" id="SLN67266.1"/>
    </source>
</evidence>
<dbReference type="AlphaFoldDB" id="A0A1X7A303"/>
<evidence type="ECO:0000313" key="7">
    <source>
        <dbReference type="Proteomes" id="UP000240624"/>
    </source>
</evidence>
<sequence length="432" mass="46280">MFDGSGNAAFSGTLADYISAKGPDLLARWDAHQDWFDARMGRGVDPYCKVALTRTGTLAQSRLRCGRVVEGPNFASQDYLNLSSHPAIAEAARNAINEFGVHSAGSSALMGCTALSEELERRLAAFLGYSDCTVFPTGWGAGYGIVKTLVRPDDHVVIDCLSHACLQEGARNATRNVHAFPHLSNDAVARRLTRIRDENPDAGILVVTETVFSMDSDVPNLRELQALCRRHGATLLVDVAHDLGAIGPTGRGYLELMNLVGQVDIVMGSFSKTFATNGGFVASNHRAMKLMLRGHCGPLLFSNAISPVQAAIALAALDIVQGEEGAELRGQLLASSVALRSAFKDAGFKVGGQPTAIVPIYLGDARTSRLMTREMHEAGILVNLVEHPAVARNACRWRAQVMAKHDLEQVGRFVSAAAAARDRISKEISCAT</sequence>
<dbReference type="PANTHER" id="PTHR13693">
    <property type="entry name" value="CLASS II AMINOTRANSFERASE/8-AMINO-7-OXONONANOATE SYNTHASE"/>
    <property type="match status" value="1"/>
</dbReference>
<dbReference type="SUPFAM" id="SSF53383">
    <property type="entry name" value="PLP-dependent transferases"/>
    <property type="match status" value="1"/>
</dbReference>
<keyword evidence="7" id="KW-1185">Reference proteome</keyword>
<evidence type="ECO:0000259" key="3">
    <source>
        <dbReference type="Pfam" id="PF00155"/>
    </source>
</evidence>
<dbReference type="Pfam" id="PF00155">
    <property type="entry name" value="Aminotran_1_2"/>
    <property type="match status" value="1"/>
</dbReference>
<dbReference type="Proteomes" id="UP000240624">
    <property type="component" value="Unassembled WGS sequence"/>
</dbReference>
<dbReference type="RefSeq" id="WP_085897660.1">
    <property type="nucleotide sequence ID" value="NZ_FWFY01000013.1"/>
</dbReference>
<keyword evidence="5" id="KW-0436">Ligase</keyword>
<reference evidence="4 7" key="2">
    <citation type="submission" date="2018-03" db="EMBL/GenBank/DDBJ databases">
        <title>Genomic Encyclopedia of Archaeal and Bacterial Type Strains, Phase II (KMG-II): from individual species to whole genera.</title>
        <authorList>
            <person name="Goeker M."/>
        </authorList>
    </citation>
    <scope>NUCLEOTIDE SEQUENCE [LARGE SCALE GENOMIC DNA]</scope>
    <source>
        <strain evidence="4 7">DSM 29956</strain>
    </source>
</reference>
<comment type="cofactor">
    <cofactor evidence="1">
        <name>pyridoxal 5'-phosphate</name>
        <dbReference type="ChEBI" id="CHEBI:597326"/>
    </cofactor>
</comment>
<dbReference type="Gene3D" id="3.40.640.10">
    <property type="entry name" value="Type I PLP-dependent aspartate aminotransferase-like (Major domain)"/>
    <property type="match status" value="1"/>
</dbReference>
<reference evidence="5 6" key="1">
    <citation type="submission" date="2017-03" db="EMBL/GenBank/DDBJ databases">
        <authorList>
            <person name="Afonso C.L."/>
            <person name="Miller P.J."/>
            <person name="Scott M.A."/>
            <person name="Spackman E."/>
            <person name="Goraichik I."/>
            <person name="Dimitrov K.M."/>
            <person name="Suarez D.L."/>
            <person name="Swayne D.E."/>
        </authorList>
    </citation>
    <scope>NUCLEOTIDE SEQUENCE [LARGE SCALE GENOMIC DNA]</scope>
    <source>
        <strain evidence="5 6">CECT 8367</strain>
    </source>
</reference>
<dbReference type="GO" id="GO:0030170">
    <property type="term" value="F:pyridoxal phosphate binding"/>
    <property type="evidence" value="ECO:0007669"/>
    <property type="project" value="InterPro"/>
</dbReference>
<keyword evidence="5" id="KW-0012">Acyltransferase</keyword>
<evidence type="ECO:0000256" key="1">
    <source>
        <dbReference type="ARBA" id="ARBA00001933"/>
    </source>
</evidence>